<dbReference type="GO" id="GO:0000266">
    <property type="term" value="P:mitochondrial fission"/>
    <property type="evidence" value="ECO:0007669"/>
    <property type="project" value="TreeGrafter"/>
</dbReference>
<dbReference type="PANTHER" id="PTHR11566">
    <property type="entry name" value="DYNAMIN"/>
    <property type="match status" value="1"/>
</dbReference>
<dbReference type="PRINTS" id="PR00195">
    <property type="entry name" value="DYNAMIN"/>
</dbReference>
<reference evidence="5" key="1">
    <citation type="submission" date="2017-02" db="UniProtKB">
        <authorList>
            <consortium name="WormBaseParasite"/>
        </authorList>
    </citation>
    <scope>IDENTIFICATION</scope>
</reference>
<proteinExistence type="predicted"/>
<dbReference type="OrthoDB" id="415706at2759"/>
<evidence type="ECO:0000313" key="5">
    <source>
        <dbReference type="WBParaSite" id="TTAC_0001100001-mRNA-1"/>
    </source>
</evidence>
<evidence type="ECO:0000259" key="2">
    <source>
        <dbReference type="PROSITE" id="PS51718"/>
    </source>
</evidence>
<gene>
    <name evidence="3" type="ORF">TTAC_LOCUS10983</name>
</gene>
<dbReference type="SMART" id="SM00053">
    <property type="entry name" value="DYNc"/>
    <property type="match status" value="1"/>
</dbReference>
<dbReference type="GO" id="GO:0008017">
    <property type="term" value="F:microtubule binding"/>
    <property type="evidence" value="ECO:0007669"/>
    <property type="project" value="TreeGrafter"/>
</dbReference>
<dbReference type="GO" id="GO:0005525">
    <property type="term" value="F:GTP binding"/>
    <property type="evidence" value="ECO:0007669"/>
    <property type="project" value="InterPro"/>
</dbReference>
<organism evidence="5">
    <name type="scientific">Hydatigena taeniaeformis</name>
    <name type="common">Feline tapeworm</name>
    <name type="synonym">Taenia taeniaeformis</name>
    <dbReference type="NCBI Taxonomy" id="6205"/>
    <lineage>
        <taxon>Eukaryota</taxon>
        <taxon>Metazoa</taxon>
        <taxon>Spiralia</taxon>
        <taxon>Lophotrochozoa</taxon>
        <taxon>Platyhelminthes</taxon>
        <taxon>Cestoda</taxon>
        <taxon>Eucestoda</taxon>
        <taxon>Cyclophyllidea</taxon>
        <taxon>Taeniidae</taxon>
        <taxon>Hydatigera</taxon>
    </lineage>
</organism>
<dbReference type="GO" id="GO:0031966">
    <property type="term" value="C:mitochondrial membrane"/>
    <property type="evidence" value="ECO:0007669"/>
    <property type="project" value="TreeGrafter"/>
</dbReference>
<name>A0A0R3XBS3_HYDTA</name>
<reference evidence="3 4" key="2">
    <citation type="submission" date="2018-11" db="EMBL/GenBank/DDBJ databases">
        <authorList>
            <consortium name="Pathogen Informatics"/>
        </authorList>
    </citation>
    <scope>NUCLEOTIDE SEQUENCE [LARGE SCALE GENOMIC DNA]</scope>
</reference>
<keyword evidence="4" id="KW-1185">Reference proteome</keyword>
<dbReference type="SUPFAM" id="SSF52540">
    <property type="entry name" value="P-loop containing nucleoside triphosphate hydrolases"/>
    <property type="match status" value="1"/>
</dbReference>
<dbReference type="Proteomes" id="UP000274429">
    <property type="component" value="Unassembled WGS sequence"/>
</dbReference>
<dbReference type="GO" id="GO:0005758">
    <property type="term" value="C:mitochondrial intermembrane space"/>
    <property type="evidence" value="ECO:0007669"/>
    <property type="project" value="TreeGrafter"/>
</dbReference>
<feature type="compositionally biased region" description="Basic and acidic residues" evidence="1">
    <location>
        <begin position="7"/>
        <end position="21"/>
    </location>
</feature>
<evidence type="ECO:0000313" key="3">
    <source>
        <dbReference type="EMBL" id="VDM35963.1"/>
    </source>
</evidence>
<sequence>MSVSKHTNAEEVDHEQSRTSDGKNKYFSHIFFVEPKVPVEELKKYQKALGDLKTENRNLRKQLLLKYQKSAQPDRIKKTLIDMYSEVLDELSNLDTDYNIQDHLPRVVVVGDQSSGKTSVLEMIAQARIFPRGSGEMMTRSPVKVTLSEGPYHVAAFRDSPKEYDLTNETELASLRNEIELRMQGLVADGKTISTEVISLSVKGPGLQRMVLVDLPGIISTQTTGMELGARESIRKLVKQYMDNPNAIILYGSIDAERSNVTDLVASVDPQGKRTIFVLTKVDLAEANLYNPNRIREILEGRLFPMKALGYYAVVTGKGSKDESIESIKEYEAEFFKKSRLFREGALKLAQMTTENMSKAVSERFWKMVKDSVEQEADTYRGNLYWLSTTSCYFHSIES</sequence>
<dbReference type="InterPro" id="IPR045063">
    <property type="entry name" value="Dynamin_N"/>
</dbReference>
<dbReference type="GO" id="GO:0005874">
    <property type="term" value="C:microtubule"/>
    <property type="evidence" value="ECO:0007669"/>
    <property type="project" value="TreeGrafter"/>
</dbReference>
<dbReference type="GO" id="GO:0003924">
    <property type="term" value="F:GTPase activity"/>
    <property type="evidence" value="ECO:0007669"/>
    <property type="project" value="InterPro"/>
</dbReference>
<dbReference type="AlphaFoldDB" id="A0A0R3XBS3"/>
<evidence type="ECO:0000256" key="1">
    <source>
        <dbReference type="SAM" id="MobiDB-lite"/>
    </source>
</evidence>
<dbReference type="PROSITE" id="PS51718">
    <property type="entry name" value="G_DYNAMIN_2"/>
    <property type="match status" value="1"/>
</dbReference>
<accession>A0A0R3XBS3</accession>
<dbReference type="GO" id="GO:0008053">
    <property type="term" value="P:mitochondrial fusion"/>
    <property type="evidence" value="ECO:0007669"/>
    <property type="project" value="TreeGrafter"/>
</dbReference>
<protein>
    <submittedName>
        <fullName evidence="5">Dynamin-like 120 kDa protein, mitochondrial</fullName>
    </submittedName>
</protein>
<dbReference type="WBParaSite" id="TTAC_0001100001-mRNA-1">
    <property type="protein sequence ID" value="TTAC_0001100001-mRNA-1"/>
    <property type="gene ID" value="TTAC_0001100001"/>
</dbReference>
<dbReference type="InterPro" id="IPR027417">
    <property type="entry name" value="P-loop_NTPase"/>
</dbReference>
<dbReference type="GO" id="GO:0016559">
    <property type="term" value="P:peroxisome fission"/>
    <property type="evidence" value="ECO:0007669"/>
    <property type="project" value="TreeGrafter"/>
</dbReference>
<dbReference type="PANTHER" id="PTHR11566:SF67">
    <property type="entry name" value="DYNAMIN-LIKE 120 KDA PROTEIN, MITOCHONDRIAL"/>
    <property type="match status" value="1"/>
</dbReference>
<dbReference type="GO" id="GO:0006897">
    <property type="term" value="P:endocytosis"/>
    <property type="evidence" value="ECO:0007669"/>
    <property type="project" value="TreeGrafter"/>
</dbReference>
<dbReference type="Gene3D" id="3.40.50.300">
    <property type="entry name" value="P-loop containing nucleotide triphosphate hydrolases"/>
    <property type="match status" value="1"/>
</dbReference>
<dbReference type="InterPro" id="IPR030381">
    <property type="entry name" value="G_DYNAMIN_dom"/>
</dbReference>
<dbReference type="GO" id="GO:0048312">
    <property type="term" value="P:intracellular distribution of mitochondria"/>
    <property type="evidence" value="ECO:0007669"/>
    <property type="project" value="TreeGrafter"/>
</dbReference>
<dbReference type="Pfam" id="PF00350">
    <property type="entry name" value="Dynamin_N"/>
    <property type="match status" value="1"/>
</dbReference>
<dbReference type="EMBL" id="UYWX01022662">
    <property type="protein sequence ID" value="VDM35963.1"/>
    <property type="molecule type" value="Genomic_DNA"/>
</dbReference>
<evidence type="ECO:0000313" key="4">
    <source>
        <dbReference type="Proteomes" id="UP000274429"/>
    </source>
</evidence>
<dbReference type="STRING" id="6205.A0A0R3XBS3"/>
<feature type="domain" description="Dynamin-type G" evidence="2">
    <location>
        <begin position="101"/>
        <end position="374"/>
    </location>
</feature>
<dbReference type="CDD" id="cd08771">
    <property type="entry name" value="DLP_1"/>
    <property type="match status" value="1"/>
</dbReference>
<dbReference type="InterPro" id="IPR022812">
    <property type="entry name" value="Dynamin"/>
</dbReference>
<feature type="region of interest" description="Disordered" evidence="1">
    <location>
        <begin position="1"/>
        <end position="21"/>
    </location>
</feature>
<dbReference type="InterPro" id="IPR001401">
    <property type="entry name" value="Dynamin_GTPase"/>
</dbReference>